<dbReference type="SUPFAM" id="SSF54913">
    <property type="entry name" value="GlnB-like"/>
    <property type="match status" value="1"/>
</dbReference>
<dbReference type="GO" id="GO:0010038">
    <property type="term" value="P:response to metal ion"/>
    <property type="evidence" value="ECO:0007669"/>
    <property type="project" value="InterPro"/>
</dbReference>
<sequence>MSVSKSRAKSIGTFFIHVNLSVTVKPVIIVSTFPSKQSVTSIAKLLVKKKLVACVNITKVSSVYTWEEKIENQDEYLAFFKTTKKNQPTLKKELKKLHPYDVPEIAEINVESINQPYMKWLVDSTN</sequence>
<dbReference type="InterPro" id="IPR015867">
    <property type="entry name" value="N-reg_PII/ATP_PRibTrfase_C"/>
</dbReference>
<protein>
    <submittedName>
        <fullName evidence="2">Periplasmic divalent cation tolerance protein (CutA)</fullName>
    </submittedName>
</protein>
<name>A0A075HN30_9ARCH</name>
<dbReference type="NCBIfam" id="NF041095">
    <property type="entry name" value="dival_cat_tol_CutA"/>
    <property type="match status" value="1"/>
</dbReference>
<evidence type="ECO:0000256" key="1">
    <source>
        <dbReference type="ARBA" id="ARBA00010169"/>
    </source>
</evidence>
<reference evidence="2" key="1">
    <citation type="journal article" date="2014" name="Genome Biol. Evol.">
        <title>Pangenome evidence for extensive interdomain horizontal transfer affecting lineage core and shell genes in uncultured planktonic thaumarchaeota and euryarchaeota.</title>
        <authorList>
            <person name="Deschamps P."/>
            <person name="Zivanovic Y."/>
            <person name="Moreira D."/>
            <person name="Rodriguez-Valera F."/>
            <person name="Lopez-Garcia P."/>
        </authorList>
    </citation>
    <scope>NUCLEOTIDE SEQUENCE</scope>
</reference>
<organism evidence="2">
    <name type="scientific">uncultured marine thaumarchaeote KM3_70_D04</name>
    <dbReference type="NCBI Taxonomy" id="1456250"/>
    <lineage>
        <taxon>Archaea</taxon>
        <taxon>Nitrososphaerota</taxon>
        <taxon>environmental samples</taxon>
    </lineage>
</organism>
<dbReference type="Gene3D" id="3.30.70.120">
    <property type="match status" value="1"/>
</dbReference>
<proteinExistence type="inferred from homology"/>
<dbReference type="GO" id="GO:0005507">
    <property type="term" value="F:copper ion binding"/>
    <property type="evidence" value="ECO:0007669"/>
    <property type="project" value="TreeGrafter"/>
</dbReference>
<dbReference type="Pfam" id="PF03091">
    <property type="entry name" value="CutA1"/>
    <property type="match status" value="1"/>
</dbReference>
<dbReference type="InterPro" id="IPR053426">
    <property type="entry name" value="CutA_tolerance"/>
</dbReference>
<accession>A0A075HN30</accession>
<dbReference type="InterPro" id="IPR011322">
    <property type="entry name" value="N-reg_PII-like_a/b"/>
</dbReference>
<dbReference type="AlphaFoldDB" id="A0A075HN30"/>
<comment type="similarity">
    <text evidence="1">Belongs to the CutA family.</text>
</comment>
<dbReference type="PANTHER" id="PTHR23419:SF8">
    <property type="entry name" value="FI09726P"/>
    <property type="match status" value="1"/>
</dbReference>
<gene>
    <name evidence="2" type="primary">cutA</name>
</gene>
<dbReference type="PANTHER" id="PTHR23419">
    <property type="entry name" value="DIVALENT CATION TOLERANCE CUTA-RELATED"/>
    <property type="match status" value="1"/>
</dbReference>
<dbReference type="EMBL" id="KF901027">
    <property type="protein sequence ID" value="AIF15368.1"/>
    <property type="molecule type" value="Genomic_DNA"/>
</dbReference>
<dbReference type="InterPro" id="IPR004323">
    <property type="entry name" value="Ion_tolerance_CutA"/>
</dbReference>
<evidence type="ECO:0000313" key="2">
    <source>
        <dbReference type="EMBL" id="AIF15368.1"/>
    </source>
</evidence>